<dbReference type="PANTHER" id="PTHR23513:SF6">
    <property type="entry name" value="MAJOR FACILITATOR SUPERFAMILY ASSOCIATED DOMAIN-CONTAINING PROTEIN"/>
    <property type="match status" value="1"/>
</dbReference>
<evidence type="ECO:0000259" key="7">
    <source>
        <dbReference type="PROSITE" id="PS50850"/>
    </source>
</evidence>
<accession>A0A7K0K2W6</accession>
<protein>
    <submittedName>
        <fullName evidence="8">MFS transporter</fullName>
    </submittedName>
</protein>
<dbReference type="GO" id="GO:0005886">
    <property type="term" value="C:plasma membrane"/>
    <property type="evidence" value="ECO:0007669"/>
    <property type="project" value="UniProtKB-SubCell"/>
</dbReference>
<dbReference type="Proteomes" id="UP000442535">
    <property type="component" value="Unassembled WGS sequence"/>
</dbReference>
<evidence type="ECO:0000256" key="2">
    <source>
        <dbReference type="ARBA" id="ARBA00022475"/>
    </source>
</evidence>
<feature type="transmembrane region" description="Helical" evidence="6">
    <location>
        <begin position="320"/>
        <end position="344"/>
    </location>
</feature>
<feature type="transmembrane region" description="Helical" evidence="6">
    <location>
        <begin position="163"/>
        <end position="190"/>
    </location>
</feature>
<keyword evidence="4 6" id="KW-1133">Transmembrane helix</keyword>
<dbReference type="AlphaFoldDB" id="A0A7K0K2W6"/>
<evidence type="ECO:0000313" key="9">
    <source>
        <dbReference type="Proteomes" id="UP000442535"/>
    </source>
</evidence>
<feature type="transmembrane region" description="Helical" evidence="6">
    <location>
        <begin position="365"/>
        <end position="385"/>
    </location>
</feature>
<evidence type="ECO:0000256" key="1">
    <source>
        <dbReference type="ARBA" id="ARBA00004651"/>
    </source>
</evidence>
<keyword evidence="5 6" id="KW-0472">Membrane</keyword>
<keyword evidence="9" id="KW-1185">Reference proteome</keyword>
<feature type="transmembrane region" description="Helical" evidence="6">
    <location>
        <begin position="12"/>
        <end position="38"/>
    </location>
</feature>
<dbReference type="InterPro" id="IPR011701">
    <property type="entry name" value="MFS"/>
</dbReference>
<dbReference type="SUPFAM" id="SSF103473">
    <property type="entry name" value="MFS general substrate transporter"/>
    <property type="match status" value="1"/>
</dbReference>
<name>A0A7K0K2W6_9ACTO</name>
<feature type="transmembrane region" description="Helical" evidence="6">
    <location>
        <begin position="97"/>
        <end position="122"/>
    </location>
</feature>
<feature type="transmembrane region" description="Helical" evidence="6">
    <location>
        <begin position="261"/>
        <end position="282"/>
    </location>
</feature>
<dbReference type="Pfam" id="PF07690">
    <property type="entry name" value="MFS_1"/>
    <property type="match status" value="1"/>
</dbReference>
<comment type="subcellular location">
    <subcellularLocation>
        <location evidence="1">Cell membrane</location>
        <topology evidence="1">Multi-pass membrane protein</topology>
    </subcellularLocation>
</comment>
<feature type="transmembrane region" description="Helical" evidence="6">
    <location>
        <begin position="58"/>
        <end position="76"/>
    </location>
</feature>
<feature type="transmembrane region" description="Helical" evidence="6">
    <location>
        <begin position="294"/>
        <end position="314"/>
    </location>
</feature>
<dbReference type="InterPro" id="IPR020846">
    <property type="entry name" value="MFS_dom"/>
</dbReference>
<dbReference type="PANTHER" id="PTHR23513">
    <property type="entry name" value="INTEGRAL MEMBRANE EFFLUX PROTEIN-RELATED"/>
    <property type="match status" value="1"/>
</dbReference>
<dbReference type="GO" id="GO:0022857">
    <property type="term" value="F:transmembrane transporter activity"/>
    <property type="evidence" value="ECO:0007669"/>
    <property type="project" value="InterPro"/>
</dbReference>
<evidence type="ECO:0000256" key="3">
    <source>
        <dbReference type="ARBA" id="ARBA00022692"/>
    </source>
</evidence>
<dbReference type="InterPro" id="IPR036259">
    <property type="entry name" value="MFS_trans_sf"/>
</dbReference>
<reference evidence="8 9" key="1">
    <citation type="submission" date="2019-08" db="EMBL/GenBank/DDBJ databases">
        <title>In-depth cultivation of the pig gut microbiome towards novel bacterial diversity and tailored functional studies.</title>
        <authorList>
            <person name="Wylensek D."/>
            <person name="Hitch T.C.A."/>
            <person name="Clavel T."/>
        </authorList>
    </citation>
    <scope>NUCLEOTIDE SEQUENCE [LARGE SCALE GENOMIC DNA]</scope>
    <source>
        <strain evidence="8 9">RF-GAM-744-WT-7</strain>
    </source>
</reference>
<evidence type="ECO:0000256" key="6">
    <source>
        <dbReference type="SAM" id="Phobius"/>
    </source>
</evidence>
<feature type="domain" description="Major facilitator superfamily (MFS) profile" evidence="7">
    <location>
        <begin position="7"/>
        <end position="413"/>
    </location>
</feature>
<comment type="caution">
    <text evidence="8">The sequence shown here is derived from an EMBL/GenBank/DDBJ whole genome shotgun (WGS) entry which is preliminary data.</text>
</comment>
<feature type="transmembrane region" description="Helical" evidence="6">
    <location>
        <begin position="391"/>
        <end position="409"/>
    </location>
</feature>
<proteinExistence type="predicted"/>
<evidence type="ECO:0000256" key="4">
    <source>
        <dbReference type="ARBA" id="ARBA00022989"/>
    </source>
</evidence>
<dbReference type="EMBL" id="VUMY01000006">
    <property type="protein sequence ID" value="MST49400.1"/>
    <property type="molecule type" value="Genomic_DNA"/>
</dbReference>
<evidence type="ECO:0000313" key="8">
    <source>
        <dbReference type="EMBL" id="MST49400.1"/>
    </source>
</evidence>
<dbReference type="Gene3D" id="1.20.1250.20">
    <property type="entry name" value="MFS general substrate transporter like domains"/>
    <property type="match status" value="1"/>
</dbReference>
<organism evidence="8 9">
    <name type="scientific">Mobiluncus porci</name>
    <dbReference type="NCBI Taxonomy" id="2652278"/>
    <lineage>
        <taxon>Bacteria</taxon>
        <taxon>Bacillati</taxon>
        <taxon>Actinomycetota</taxon>
        <taxon>Actinomycetes</taxon>
        <taxon>Actinomycetales</taxon>
        <taxon>Actinomycetaceae</taxon>
        <taxon>Mobiluncus</taxon>
    </lineage>
</organism>
<sequence length="420" mass="45508">MKEAEVMPKALAFKTLWSAHTITVVGTNTSLIVIPLPAIEVVNASVFQMSILEATESLAVLFLGLFIGILADLLGGHKSILVANTIRGISLLSIPIGYFYFSLTFIQVFIVVFLIGLGTLLYESAISKLIVTEIPENQWTRVNAYMEGSSSVTEVAGPGLGGLLVQFITAPLAVIFDSLCYFIGAIILIFRNKSIVVKSTEAKVNPPENLRMEYGTFLVGVKHIFEQKVLKSITLSAAHFNIFTAMYYGVYTFFLVHTLDFTPLVVGLSSVAAGLGGILATLTVERATKRFSTAVLFIASLTIPGIVSLLVPFSGTINEISIVFALVAFSQFAWSYSIVINLVMSETIKQTLTNSEMIGKVSSSIRWITLGFEPIGAIIGGILATWLGTSFVLYASSIGLITSIVWLIPKNGIRSFDMRM</sequence>
<gene>
    <name evidence="8" type="ORF">FYJ63_03980</name>
</gene>
<dbReference type="CDD" id="cd06173">
    <property type="entry name" value="MFS_MefA_like"/>
    <property type="match status" value="1"/>
</dbReference>
<keyword evidence="2" id="KW-1003">Cell membrane</keyword>
<feature type="transmembrane region" description="Helical" evidence="6">
    <location>
        <begin position="232"/>
        <end position="255"/>
    </location>
</feature>
<evidence type="ECO:0000256" key="5">
    <source>
        <dbReference type="ARBA" id="ARBA00023136"/>
    </source>
</evidence>
<keyword evidence="3 6" id="KW-0812">Transmembrane</keyword>
<dbReference type="PROSITE" id="PS50850">
    <property type="entry name" value="MFS"/>
    <property type="match status" value="1"/>
</dbReference>